<name>A0A1I6IPB0_9EURY</name>
<dbReference type="SUPFAM" id="SSF50249">
    <property type="entry name" value="Nucleic acid-binding proteins"/>
    <property type="match status" value="1"/>
</dbReference>
<dbReference type="RefSeq" id="WP_089809961.1">
    <property type="nucleotide sequence ID" value="NZ_FOYT01000004.1"/>
</dbReference>
<dbReference type="STRING" id="553469.SAMN04487947_3465"/>
<evidence type="ECO:0000313" key="3">
    <source>
        <dbReference type="EMBL" id="SFR68572.1"/>
    </source>
</evidence>
<dbReference type="SUPFAM" id="SSF53901">
    <property type="entry name" value="Thiolase-like"/>
    <property type="match status" value="2"/>
</dbReference>
<dbReference type="Proteomes" id="UP000198531">
    <property type="component" value="Unassembled WGS sequence"/>
</dbReference>
<dbReference type="InterPro" id="IPR016039">
    <property type="entry name" value="Thiolase-like"/>
</dbReference>
<dbReference type="PANTHER" id="PTHR34069">
    <property type="entry name" value="3-OXOACYL-[ACYL-CARRIER-PROTEIN] SYNTHASE 3"/>
    <property type="match status" value="1"/>
</dbReference>
<organism evidence="3 4">
    <name type="scientific">Halogeometricum rufum</name>
    <dbReference type="NCBI Taxonomy" id="553469"/>
    <lineage>
        <taxon>Archaea</taxon>
        <taxon>Methanobacteriati</taxon>
        <taxon>Methanobacteriota</taxon>
        <taxon>Stenosarchaea group</taxon>
        <taxon>Halobacteria</taxon>
        <taxon>Halobacteriales</taxon>
        <taxon>Haloferacaceae</taxon>
        <taxon>Halogeometricum</taxon>
    </lineage>
</organism>
<dbReference type="GO" id="GO:0008299">
    <property type="term" value="P:isoprenoid biosynthetic process"/>
    <property type="evidence" value="ECO:0007669"/>
    <property type="project" value="UniProtKB-KW"/>
</dbReference>
<dbReference type="OrthoDB" id="9573at2157"/>
<keyword evidence="4" id="KW-1185">Reference proteome</keyword>
<evidence type="ECO:0000256" key="1">
    <source>
        <dbReference type="ARBA" id="ARBA00023229"/>
    </source>
</evidence>
<dbReference type="CDD" id="cd00827">
    <property type="entry name" value="init_cond_enzymes"/>
    <property type="match status" value="1"/>
</dbReference>
<dbReference type="GO" id="GO:0016746">
    <property type="term" value="F:acyltransferase activity"/>
    <property type="evidence" value="ECO:0007669"/>
    <property type="project" value="UniProtKB-KW"/>
</dbReference>
<protein>
    <submittedName>
        <fullName evidence="3">Hydroxymethylglutaryl-CoA synthase</fullName>
    </submittedName>
</protein>
<dbReference type="InterPro" id="IPR022002">
    <property type="entry name" value="ChsH2_Znr"/>
</dbReference>
<dbReference type="PANTHER" id="PTHR34069:SF2">
    <property type="entry name" value="BETA-KETOACYL-[ACYL-CARRIER-PROTEIN] SYNTHASE III"/>
    <property type="match status" value="1"/>
</dbReference>
<keyword evidence="1" id="KW-0414">Isoprene biosynthesis</keyword>
<proteinExistence type="predicted"/>
<dbReference type="EMBL" id="FOYT01000004">
    <property type="protein sequence ID" value="SFR68572.1"/>
    <property type="molecule type" value="Genomic_DNA"/>
</dbReference>
<dbReference type="InterPro" id="IPR012340">
    <property type="entry name" value="NA-bd_OB-fold"/>
</dbReference>
<dbReference type="Gene3D" id="3.40.47.10">
    <property type="match status" value="1"/>
</dbReference>
<reference evidence="4" key="1">
    <citation type="submission" date="2016-10" db="EMBL/GenBank/DDBJ databases">
        <authorList>
            <person name="Varghese N."/>
            <person name="Submissions S."/>
        </authorList>
    </citation>
    <scope>NUCLEOTIDE SEQUENCE [LARGE SCALE GENOMIC DNA]</scope>
    <source>
        <strain evidence="4">CGMCC 1.7736</strain>
    </source>
</reference>
<evidence type="ECO:0000259" key="2">
    <source>
        <dbReference type="Pfam" id="PF12172"/>
    </source>
</evidence>
<dbReference type="Pfam" id="PF12172">
    <property type="entry name" value="zf-ChsH2"/>
    <property type="match status" value="1"/>
</dbReference>
<feature type="domain" description="ChsH2 rubredoxin-like zinc ribbon" evidence="2">
    <location>
        <begin position="342"/>
        <end position="373"/>
    </location>
</feature>
<dbReference type="GO" id="GO:0044550">
    <property type="term" value="P:secondary metabolite biosynthetic process"/>
    <property type="evidence" value="ECO:0007669"/>
    <property type="project" value="TreeGrafter"/>
</dbReference>
<evidence type="ECO:0000313" key="4">
    <source>
        <dbReference type="Proteomes" id="UP000198531"/>
    </source>
</evidence>
<gene>
    <name evidence="3" type="ORF">SAMN04487947_3465</name>
</gene>
<dbReference type="AlphaFoldDB" id="A0A1I6IPB0"/>
<accession>A0A1I6IPB0</accession>
<dbReference type="Gene3D" id="6.10.30.10">
    <property type="match status" value="1"/>
</dbReference>
<sequence length="472" mass="47725">MTLRLAGVGAYAPRNYVTAETIREAWGRFDGAGIRQKSVTGADEDTLTMAYEAARRALSAAGTDPGAVTSLVFGTTTPPTEVESATARLVSFLGLAADATTTQLAGSANVGVEAVTLGLDAGDGETVLVVASDAPRGAPDGDVEHGAGAGAAAVVLTADGAGAVTDRATHTATYPGTRFRPAGESETRALGVTQYDRRAYRETVGGSVAGLDADPDPDAAALGGPDGDLPYRAADEVGLEPETIRAGATVHELGDAGAATPLLGLANALDGGASRVLVVGYGAGSESTAVLVDGDVPTASATEGTVERSYAEYLRLRGVVTPGEPEGGGAYVSVPSWRRTLPQRHRLVAGRCRNCGSLSFPPSGACSSCGTRDSYAEVTLPGTGTVEAATVIGQGGAPPEFVEQQARDGAYVSAVVALDGPDGGTVSAPMQVVETDGKPGVGDELTATVRRVYTQEGVTRYGVKMLPVDAER</sequence>